<evidence type="ECO:0000313" key="3">
    <source>
        <dbReference type="Proteomes" id="UP000294194"/>
    </source>
</evidence>
<dbReference type="NCBIfam" id="NF046112">
    <property type="entry name" value="MSMEG_6209_Nter"/>
    <property type="match status" value="1"/>
</dbReference>
<organism evidence="2 3">
    <name type="scientific">Glaciihabitans arcticus</name>
    <dbReference type="NCBI Taxonomy" id="2668039"/>
    <lineage>
        <taxon>Bacteria</taxon>
        <taxon>Bacillati</taxon>
        <taxon>Actinomycetota</taxon>
        <taxon>Actinomycetes</taxon>
        <taxon>Micrococcales</taxon>
        <taxon>Microbacteriaceae</taxon>
        <taxon>Glaciihabitans</taxon>
    </lineage>
</organism>
<evidence type="ECO:0000313" key="2">
    <source>
        <dbReference type="EMBL" id="TBN55521.1"/>
    </source>
</evidence>
<dbReference type="Gene3D" id="1.10.8.1060">
    <property type="entry name" value="Corynebacterium glutamicum thioredoxin-dependent arsenate reductase, N-terminal domain"/>
    <property type="match status" value="1"/>
</dbReference>
<dbReference type="RefSeq" id="WP_130983092.1">
    <property type="nucleotide sequence ID" value="NZ_SISG01000002.1"/>
</dbReference>
<accession>A0A4Q9GPK8</accession>
<name>A0A4Q9GPK8_9MICO</name>
<keyword evidence="3" id="KW-1185">Reference proteome</keyword>
<dbReference type="EMBL" id="SISG01000002">
    <property type="protein sequence ID" value="TBN55521.1"/>
    <property type="molecule type" value="Genomic_DNA"/>
</dbReference>
<sequence>MTTEFDQEEVVRQVTDRLREKDPSASPAEVERIVKEEVTELSTKPVTDYVSVLSERAAKKRLKADSK</sequence>
<reference evidence="3" key="1">
    <citation type="submission" date="2019-02" db="EMBL/GenBank/DDBJ databases">
        <title>Glaciihabitans arcticus sp. nov., a psychrotolerant bacterium isolated from polar soil.</title>
        <authorList>
            <person name="Dahal R.H."/>
        </authorList>
    </citation>
    <scope>NUCLEOTIDE SEQUENCE [LARGE SCALE GENOMIC DNA]</scope>
    <source>
        <strain evidence="3">RP-3-7</strain>
    </source>
</reference>
<evidence type="ECO:0000256" key="1">
    <source>
        <dbReference type="SAM" id="MobiDB-lite"/>
    </source>
</evidence>
<dbReference type="Proteomes" id="UP000294194">
    <property type="component" value="Unassembled WGS sequence"/>
</dbReference>
<protein>
    <recommendedName>
        <fullName evidence="4">DUF3562 domain-containing protein</fullName>
    </recommendedName>
</protein>
<gene>
    <name evidence="2" type="ORF">EYE40_15090</name>
</gene>
<comment type="caution">
    <text evidence="2">The sequence shown here is derived from an EMBL/GenBank/DDBJ whole genome shotgun (WGS) entry which is preliminary data.</text>
</comment>
<feature type="region of interest" description="Disordered" evidence="1">
    <location>
        <begin position="1"/>
        <end position="29"/>
    </location>
</feature>
<dbReference type="AlphaFoldDB" id="A0A4Q9GPK8"/>
<feature type="compositionally biased region" description="Basic and acidic residues" evidence="1">
    <location>
        <begin position="9"/>
        <end position="29"/>
    </location>
</feature>
<evidence type="ECO:0008006" key="4">
    <source>
        <dbReference type="Google" id="ProtNLM"/>
    </source>
</evidence>
<proteinExistence type="predicted"/>